<dbReference type="Proteomes" id="UP001642409">
    <property type="component" value="Unassembled WGS sequence"/>
</dbReference>
<accession>A0AA86QDX1</accession>
<organism evidence="1">
    <name type="scientific">Hexamita inflata</name>
    <dbReference type="NCBI Taxonomy" id="28002"/>
    <lineage>
        <taxon>Eukaryota</taxon>
        <taxon>Metamonada</taxon>
        <taxon>Diplomonadida</taxon>
        <taxon>Hexamitidae</taxon>
        <taxon>Hexamitinae</taxon>
        <taxon>Hexamita</taxon>
    </lineage>
</organism>
<evidence type="ECO:0000313" key="2">
    <source>
        <dbReference type="EMBL" id="CAL6026247.1"/>
    </source>
</evidence>
<protein>
    <submittedName>
        <fullName evidence="1">Uncharacterized protein</fullName>
    </submittedName>
</protein>
<dbReference type="AlphaFoldDB" id="A0AA86QDX1"/>
<dbReference type="EMBL" id="CATOUU010000880">
    <property type="protein sequence ID" value="CAI9956940.1"/>
    <property type="molecule type" value="Genomic_DNA"/>
</dbReference>
<comment type="caution">
    <text evidence="1">The sequence shown here is derived from an EMBL/GenBank/DDBJ whole genome shotgun (WGS) entry which is preliminary data.</text>
</comment>
<evidence type="ECO:0000313" key="1">
    <source>
        <dbReference type="EMBL" id="CAI9956940.1"/>
    </source>
</evidence>
<keyword evidence="3" id="KW-1185">Reference proteome</keyword>
<dbReference type="InterPro" id="IPR027408">
    <property type="entry name" value="PNPase/RNase_PH_dom_sf"/>
</dbReference>
<proteinExistence type="predicted"/>
<dbReference type="SUPFAM" id="SSF54211">
    <property type="entry name" value="Ribosomal protein S5 domain 2-like"/>
    <property type="match status" value="1"/>
</dbReference>
<gene>
    <name evidence="2" type="ORF">HINF_LOCUS30755</name>
    <name evidence="1" type="ORF">HINF_LOCUS44585</name>
</gene>
<reference evidence="2 3" key="2">
    <citation type="submission" date="2024-07" db="EMBL/GenBank/DDBJ databases">
        <authorList>
            <person name="Akdeniz Z."/>
        </authorList>
    </citation>
    <scope>NUCLEOTIDE SEQUENCE [LARGE SCALE GENOMIC DNA]</scope>
</reference>
<evidence type="ECO:0000313" key="3">
    <source>
        <dbReference type="Proteomes" id="UP001642409"/>
    </source>
</evidence>
<name>A0AA86QDX1_9EUKA</name>
<dbReference type="EMBL" id="CAXDID020000101">
    <property type="protein sequence ID" value="CAL6026247.1"/>
    <property type="molecule type" value="Genomic_DNA"/>
</dbReference>
<dbReference type="InterPro" id="IPR020568">
    <property type="entry name" value="Ribosomal_Su5_D2-typ_SF"/>
</dbReference>
<reference evidence="1" key="1">
    <citation type="submission" date="2023-06" db="EMBL/GenBank/DDBJ databases">
        <authorList>
            <person name="Kurt Z."/>
        </authorList>
    </citation>
    <scope>NUCLEOTIDE SEQUENCE</scope>
</reference>
<dbReference type="Gene3D" id="3.30.230.70">
    <property type="entry name" value="GHMP Kinase, N-terminal domain"/>
    <property type="match status" value="1"/>
</dbReference>
<sequence length="187" mass="21057">MLSDAEIYFVEQLTQVQRVNNQQYNQFADVYIQRNPIPSVEKSCILTSNNTVISCHLKKQLQEELENPRITINLEYSSDECVQLVALLSRYLEASQQTLFVDVINEGPQFGTLLALACNILLETKLEIKTVAKIGSTWVADPNDVEAMSASCKLFVVKNESKVVGMRAYGKIAEDFQQGIKLAVDYE</sequence>